<evidence type="ECO:0008006" key="4">
    <source>
        <dbReference type="Google" id="ProtNLM"/>
    </source>
</evidence>
<evidence type="ECO:0000256" key="1">
    <source>
        <dbReference type="SAM" id="MobiDB-lite"/>
    </source>
</evidence>
<name>A0A9P4IRC3_9PEZI</name>
<dbReference type="InterPro" id="IPR029006">
    <property type="entry name" value="ADF-H/Gelsolin-like_dom_sf"/>
</dbReference>
<feature type="compositionally biased region" description="Basic and acidic residues" evidence="1">
    <location>
        <begin position="467"/>
        <end position="483"/>
    </location>
</feature>
<dbReference type="OrthoDB" id="74412at2759"/>
<feature type="region of interest" description="Disordered" evidence="1">
    <location>
        <begin position="712"/>
        <end position="746"/>
    </location>
</feature>
<sequence length="1285" mass="139467">MSLNGLDDSEVTQAFTSAVAESAGWFLLKYTSRDTVELLGKGAGGVSDARTCLSSYLEASPLYGLIMFRRKRVLIKYIPEGTSRLLQARTTVHFQGVVEKFSPHDALLDISNAEGLSDTALAATFPLHAGSTVANNLDEIAEDGEETTPLARERQPSVSSTTSKLSRKAALERVAALKRTAALAQMPLPSSAAGTVSTAANQAREVHPDEPVSEQALKQPLDTVSIADHTLNHTHTTKPGLVEVDHTLASPATGPPEMAEKGSGSYVGSSNESAALQLGASEPYRPQSPSVEQSHPTFSLEVPRASSDTSYSYLDSASLHDLGIYEFKPKVKLAPRQVQIKEIRRASHMPASVKRHVSTTPSAPQLRSHKPELEDRPSKVDEPPSHATLPKDSPMIYDSQFPQPLTQNSQDGPEMQAPTRPQSSASFRSASIRNSQHKVPLTPEKQRLMKAMEMRKRQHRRSQQPHGLRDVVEGLVHPTEDRTPAIPEVAESNSDAGVAEPVSELTYPDSNDAELKSEKQQQGKAQKATRSDSPHESLMELTGNSIDTTREPGPVHFPKQVLTALSLLEVPQTITCEDDQVEDDATKTPTAEHSSCAIETEAMQEVMRPASEQVANLDTTPPAMNADSMSHMSLVDDEVGRDLSLTTGATDLAIDYEDITPPAESTTDATPRRRTTSQLDQYPGHTTFFRESVSTQGLPPSREGFLDTASEFSEPGRTWLSDGSGTRTRSSSINSHHALEETQRRKRRGVIAPIITPVVTPTPSSVPHTDAASIDDDDFEYFGNATVHEATSMAVLRTPVLSSKPSLIQMSSSPPSQSVSSDIGMSPVQKRIASPMHRVMNSQELSTYESDSRSSLIRAHSSHSASSSAAPEDLVAATRKTQIGSGISQRIAKLAQSRSKETSPLTSPSSLPQLPGSTTRKSSQRLFESNADVPQRGRVDGNHAALMKGRLRPIDTLPTTRLPPGSQTGSPSKRQSHAYYTIHKDPDTRRESVQVTARIVRPNARQEDSEVPVLQQPELSIKSRSPVRRTREPSAVPTVRRDQSVGSTLSRKSLESSKLKRFSFARGRSHDSRPESSASGKFSLRPPSPVTEPVPPLPSSPPKGNRTSRFLKRMSGLSAVTRKRSVKPGPPINTPALLEIQHLDLPNDHGFEPSLSEAMLDPSTRSSVRIGDVNVQFPHTGLWKRRCVEIDAAGKLVFSTNDMSSFPARHREPAGLYSSSILKAGGVRAFDLKNITAVYVPRPDDMELANSVVLSLGRDEGTITVACEDGTGQAALLNCEYILTR</sequence>
<feature type="region of interest" description="Disordered" evidence="1">
    <location>
        <begin position="344"/>
        <end position="539"/>
    </location>
</feature>
<keyword evidence="3" id="KW-1185">Reference proteome</keyword>
<feature type="region of interest" description="Disordered" evidence="1">
    <location>
        <begin position="806"/>
        <end position="825"/>
    </location>
</feature>
<evidence type="ECO:0000313" key="3">
    <source>
        <dbReference type="Proteomes" id="UP000799439"/>
    </source>
</evidence>
<feature type="region of interest" description="Disordered" evidence="1">
    <location>
        <begin position="282"/>
        <end position="303"/>
    </location>
</feature>
<organism evidence="2 3">
    <name type="scientific">Myriangium duriaei CBS 260.36</name>
    <dbReference type="NCBI Taxonomy" id="1168546"/>
    <lineage>
        <taxon>Eukaryota</taxon>
        <taxon>Fungi</taxon>
        <taxon>Dikarya</taxon>
        <taxon>Ascomycota</taxon>
        <taxon>Pezizomycotina</taxon>
        <taxon>Dothideomycetes</taxon>
        <taxon>Dothideomycetidae</taxon>
        <taxon>Myriangiales</taxon>
        <taxon>Myriangiaceae</taxon>
        <taxon>Myriangium</taxon>
    </lineage>
</organism>
<feature type="compositionally biased region" description="Low complexity" evidence="1">
    <location>
        <begin position="902"/>
        <end position="919"/>
    </location>
</feature>
<feature type="compositionally biased region" description="Polar residues" evidence="1">
    <location>
        <begin position="419"/>
        <end position="434"/>
    </location>
</feature>
<proteinExistence type="predicted"/>
<accession>A0A9P4IRC3</accession>
<feature type="compositionally biased region" description="Polar residues" evidence="1">
    <location>
        <begin position="400"/>
        <end position="411"/>
    </location>
</feature>
<dbReference type="EMBL" id="ML996093">
    <property type="protein sequence ID" value="KAF2148276.1"/>
    <property type="molecule type" value="Genomic_DNA"/>
</dbReference>
<feature type="compositionally biased region" description="Basic and acidic residues" evidence="1">
    <location>
        <begin position="369"/>
        <end position="384"/>
    </location>
</feature>
<dbReference type="Gene3D" id="3.40.20.10">
    <property type="entry name" value="Severin"/>
    <property type="match status" value="1"/>
</dbReference>
<feature type="compositionally biased region" description="Low complexity" evidence="1">
    <location>
        <begin position="853"/>
        <end position="870"/>
    </location>
</feature>
<feature type="compositionally biased region" description="Basic and acidic residues" evidence="1">
    <location>
        <begin position="444"/>
        <end position="455"/>
    </location>
</feature>
<dbReference type="Proteomes" id="UP000799439">
    <property type="component" value="Unassembled WGS sequence"/>
</dbReference>
<feature type="region of interest" description="Disordered" evidence="1">
    <location>
        <begin position="656"/>
        <end position="680"/>
    </location>
</feature>
<feature type="compositionally biased region" description="Pro residues" evidence="1">
    <location>
        <begin position="1086"/>
        <end position="1101"/>
    </location>
</feature>
<feature type="region of interest" description="Disordered" evidence="1">
    <location>
        <begin position="834"/>
        <end position="873"/>
    </location>
</feature>
<feature type="region of interest" description="Disordered" evidence="1">
    <location>
        <begin position="234"/>
        <end position="270"/>
    </location>
</feature>
<feature type="compositionally biased region" description="Low complexity" evidence="1">
    <location>
        <begin position="723"/>
        <end position="732"/>
    </location>
</feature>
<gene>
    <name evidence="2" type="ORF">K461DRAFT_59947</name>
</gene>
<feature type="compositionally biased region" description="Polar residues" evidence="1">
    <location>
        <begin position="287"/>
        <end position="297"/>
    </location>
</feature>
<dbReference type="SUPFAM" id="SSF55753">
    <property type="entry name" value="Actin depolymerizing proteins"/>
    <property type="match status" value="1"/>
</dbReference>
<evidence type="ECO:0000313" key="2">
    <source>
        <dbReference type="EMBL" id="KAF2148276.1"/>
    </source>
</evidence>
<comment type="caution">
    <text evidence="2">The sequence shown here is derived from an EMBL/GenBank/DDBJ whole genome shotgun (WGS) entry which is preliminary data.</text>
</comment>
<protein>
    <recommendedName>
        <fullName evidence="4">ADF-H domain-containing protein</fullName>
    </recommendedName>
</protein>
<feature type="region of interest" description="Disordered" evidence="1">
    <location>
        <begin position="144"/>
        <end position="166"/>
    </location>
</feature>
<feature type="compositionally biased region" description="Basic and acidic residues" evidence="1">
    <location>
        <begin position="529"/>
        <end position="538"/>
    </location>
</feature>
<feature type="compositionally biased region" description="Low complexity" evidence="1">
    <location>
        <begin position="806"/>
        <end position="821"/>
    </location>
</feature>
<feature type="compositionally biased region" description="Polar residues" evidence="1">
    <location>
        <begin position="840"/>
        <end position="849"/>
    </location>
</feature>
<reference evidence="2" key="1">
    <citation type="journal article" date="2020" name="Stud. Mycol.">
        <title>101 Dothideomycetes genomes: a test case for predicting lifestyles and emergence of pathogens.</title>
        <authorList>
            <person name="Haridas S."/>
            <person name="Albert R."/>
            <person name="Binder M."/>
            <person name="Bloem J."/>
            <person name="Labutti K."/>
            <person name="Salamov A."/>
            <person name="Andreopoulos B."/>
            <person name="Baker S."/>
            <person name="Barry K."/>
            <person name="Bills G."/>
            <person name="Bluhm B."/>
            <person name="Cannon C."/>
            <person name="Castanera R."/>
            <person name="Culley D."/>
            <person name="Daum C."/>
            <person name="Ezra D."/>
            <person name="Gonzalez J."/>
            <person name="Henrissat B."/>
            <person name="Kuo A."/>
            <person name="Liang C."/>
            <person name="Lipzen A."/>
            <person name="Lutzoni F."/>
            <person name="Magnuson J."/>
            <person name="Mondo S."/>
            <person name="Nolan M."/>
            <person name="Ohm R."/>
            <person name="Pangilinan J."/>
            <person name="Park H.-J."/>
            <person name="Ramirez L."/>
            <person name="Alfaro M."/>
            <person name="Sun H."/>
            <person name="Tritt A."/>
            <person name="Yoshinaga Y."/>
            <person name="Zwiers L.-H."/>
            <person name="Turgeon B."/>
            <person name="Goodwin S."/>
            <person name="Spatafora J."/>
            <person name="Crous P."/>
            <person name="Grigoriev I."/>
        </authorList>
    </citation>
    <scope>NUCLEOTIDE SEQUENCE</scope>
    <source>
        <strain evidence="2">CBS 260.36</strain>
    </source>
</reference>
<feature type="compositionally biased region" description="Basic and acidic residues" evidence="1">
    <location>
        <begin position="982"/>
        <end position="992"/>
    </location>
</feature>
<feature type="region of interest" description="Disordered" evidence="1">
    <location>
        <begin position="888"/>
        <end position="1110"/>
    </location>
</feature>